<feature type="signal peptide" evidence="1">
    <location>
        <begin position="1"/>
        <end position="20"/>
    </location>
</feature>
<protein>
    <submittedName>
        <fullName evidence="2">Uncharacterized protein</fullName>
    </submittedName>
</protein>
<accession>A0A3N7FH31</accession>
<dbReference type="EMBL" id="CM009298">
    <property type="protein sequence ID" value="RQO95367.1"/>
    <property type="molecule type" value="Genomic_DNA"/>
</dbReference>
<keyword evidence="1" id="KW-0732">Signal</keyword>
<proteinExistence type="predicted"/>
<reference evidence="2 3" key="1">
    <citation type="journal article" date="2006" name="Science">
        <title>The genome of black cottonwood, Populus trichocarpa (Torr. &amp; Gray).</title>
        <authorList>
            <person name="Tuskan G.A."/>
            <person name="Difazio S."/>
            <person name="Jansson S."/>
            <person name="Bohlmann J."/>
            <person name="Grigoriev I."/>
            <person name="Hellsten U."/>
            <person name="Putnam N."/>
            <person name="Ralph S."/>
            <person name="Rombauts S."/>
            <person name="Salamov A."/>
            <person name="Schein J."/>
            <person name="Sterck L."/>
            <person name="Aerts A."/>
            <person name="Bhalerao R.R."/>
            <person name="Bhalerao R.P."/>
            <person name="Blaudez D."/>
            <person name="Boerjan W."/>
            <person name="Brun A."/>
            <person name="Brunner A."/>
            <person name="Busov V."/>
            <person name="Campbell M."/>
            <person name="Carlson J."/>
            <person name="Chalot M."/>
            <person name="Chapman J."/>
            <person name="Chen G.L."/>
            <person name="Cooper D."/>
            <person name="Coutinho P.M."/>
            <person name="Couturier J."/>
            <person name="Covert S."/>
            <person name="Cronk Q."/>
            <person name="Cunningham R."/>
            <person name="Davis J."/>
            <person name="Degroeve S."/>
            <person name="Dejardin A."/>
            <person name="Depamphilis C."/>
            <person name="Detter J."/>
            <person name="Dirks B."/>
            <person name="Dubchak I."/>
            <person name="Duplessis S."/>
            <person name="Ehlting J."/>
            <person name="Ellis B."/>
            <person name="Gendler K."/>
            <person name="Goodstein D."/>
            <person name="Gribskov M."/>
            <person name="Grimwood J."/>
            <person name="Groover A."/>
            <person name="Gunter L."/>
            <person name="Hamberger B."/>
            <person name="Heinze B."/>
            <person name="Helariutta Y."/>
            <person name="Henrissat B."/>
            <person name="Holligan D."/>
            <person name="Holt R."/>
            <person name="Huang W."/>
            <person name="Islam-Faridi N."/>
            <person name="Jones S."/>
            <person name="Jones-Rhoades M."/>
            <person name="Jorgensen R."/>
            <person name="Joshi C."/>
            <person name="Kangasjarvi J."/>
            <person name="Karlsson J."/>
            <person name="Kelleher C."/>
            <person name="Kirkpatrick R."/>
            <person name="Kirst M."/>
            <person name="Kohler A."/>
            <person name="Kalluri U."/>
            <person name="Larimer F."/>
            <person name="Leebens-Mack J."/>
            <person name="Leple J.C."/>
            <person name="Locascio P."/>
            <person name="Lou Y."/>
            <person name="Lucas S."/>
            <person name="Martin F."/>
            <person name="Montanini B."/>
            <person name="Napoli C."/>
            <person name="Nelson D.R."/>
            <person name="Nelson C."/>
            <person name="Nieminen K."/>
            <person name="Nilsson O."/>
            <person name="Pereda V."/>
            <person name="Peter G."/>
            <person name="Philippe R."/>
            <person name="Pilate G."/>
            <person name="Poliakov A."/>
            <person name="Razumovskaya J."/>
            <person name="Richardson P."/>
            <person name="Rinaldi C."/>
            <person name="Ritland K."/>
            <person name="Rouze P."/>
            <person name="Ryaboy D."/>
            <person name="Schmutz J."/>
            <person name="Schrader J."/>
            <person name="Segerman B."/>
            <person name="Shin H."/>
            <person name="Siddiqui A."/>
            <person name="Sterky F."/>
            <person name="Terry A."/>
            <person name="Tsai C.J."/>
            <person name="Uberbacher E."/>
            <person name="Unneberg P."/>
            <person name="Vahala J."/>
            <person name="Wall K."/>
            <person name="Wessler S."/>
            <person name="Yang G."/>
            <person name="Yin T."/>
            <person name="Douglas C."/>
            <person name="Marra M."/>
            <person name="Sandberg G."/>
            <person name="Van de Peer Y."/>
            <person name="Rokhsar D."/>
        </authorList>
    </citation>
    <scope>NUCLEOTIDE SEQUENCE [LARGE SCALE GENOMIC DNA]</scope>
    <source>
        <strain evidence="3">cv. Nisqually</strain>
    </source>
</reference>
<evidence type="ECO:0000256" key="1">
    <source>
        <dbReference type="SAM" id="SignalP"/>
    </source>
</evidence>
<name>A0A3N7FH31_POPTR</name>
<keyword evidence="3" id="KW-1185">Reference proteome</keyword>
<sequence>MNSMLLLLAVVLIQLYCARMRPDQLLVAIGCWESELCLWRLGWV</sequence>
<evidence type="ECO:0000313" key="2">
    <source>
        <dbReference type="EMBL" id="RQO95367.1"/>
    </source>
</evidence>
<evidence type="ECO:0000313" key="3">
    <source>
        <dbReference type="Proteomes" id="UP000006729"/>
    </source>
</evidence>
<dbReference type="Proteomes" id="UP000006729">
    <property type="component" value="Chromosome 9"/>
</dbReference>
<organism evidence="2 3">
    <name type="scientific">Populus trichocarpa</name>
    <name type="common">Western balsam poplar</name>
    <name type="synonym">Populus balsamifera subsp. trichocarpa</name>
    <dbReference type="NCBI Taxonomy" id="3694"/>
    <lineage>
        <taxon>Eukaryota</taxon>
        <taxon>Viridiplantae</taxon>
        <taxon>Streptophyta</taxon>
        <taxon>Embryophyta</taxon>
        <taxon>Tracheophyta</taxon>
        <taxon>Spermatophyta</taxon>
        <taxon>Magnoliopsida</taxon>
        <taxon>eudicotyledons</taxon>
        <taxon>Gunneridae</taxon>
        <taxon>Pentapetalae</taxon>
        <taxon>rosids</taxon>
        <taxon>fabids</taxon>
        <taxon>Malpighiales</taxon>
        <taxon>Salicaceae</taxon>
        <taxon>Saliceae</taxon>
        <taxon>Populus</taxon>
    </lineage>
</organism>
<dbReference type="InParanoid" id="A0A3N7FH31"/>
<feature type="chain" id="PRO_5018316702" evidence="1">
    <location>
        <begin position="21"/>
        <end position="44"/>
    </location>
</feature>
<gene>
    <name evidence="2" type="ORF">POPTR_009G001250</name>
</gene>
<dbReference type="AlphaFoldDB" id="A0A3N7FH31"/>